<keyword evidence="2" id="KW-1185">Reference proteome</keyword>
<name>A0A437MC70_9PROT</name>
<reference evidence="1 2" key="1">
    <citation type="submission" date="2019-01" db="EMBL/GenBank/DDBJ databases">
        <authorList>
            <person name="Chen W.-M."/>
        </authorList>
    </citation>
    <scope>NUCLEOTIDE SEQUENCE [LARGE SCALE GENOMIC DNA]</scope>
    <source>
        <strain evidence="1 2">CCP-6</strain>
    </source>
</reference>
<accession>A0A437MC70</accession>
<comment type="caution">
    <text evidence="1">The sequence shown here is derived from an EMBL/GenBank/DDBJ whole genome shotgun (WGS) entry which is preliminary data.</text>
</comment>
<dbReference type="RefSeq" id="WP_127788716.1">
    <property type="nucleotide sequence ID" value="NZ_SACL01000006.1"/>
</dbReference>
<protein>
    <submittedName>
        <fullName evidence="1">Uncharacterized protein</fullName>
    </submittedName>
</protein>
<proteinExistence type="predicted"/>
<organism evidence="1 2">
    <name type="scientific">Rhodovarius crocodyli</name>
    <dbReference type="NCBI Taxonomy" id="1979269"/>
    <lineage>
        <taxon>Bacteria</taxon>
        <taxon>Pseudomonadati</taxon>
        <taxon>Pseudomonadota</taxon>
        <taxon>Alphaproteobacteria</taxon>
        <taxon>Acetobacterales</taxon>
        <taxon>Roseomonadaceae</taxon>
        <taxon>Rhodovarius</taxon>
    </lineage>
</organism>
<dbReference type="Proteomes" id="UP000282957">
    <property type="component" value="Unassembled WGS sequence"/>
</dbReference>
<evidence type="ECO:0000313" key="2">
    <source>
        <dbReference type="Proteomes" id="UP000282957"/>
    </source>
</evidence>
<dbReference type="EMBL" id="SACL01000006">
    <property type="protein sequence ID" value="RVT95228.1"/>
    <property type="molecule type" value="Genomic_DNA"/>
</dbReference>
<sequence length="175" mass="19417">MRTPDRKPCWATVNAWAVREEGCLPRVLAAMDVSYARSEPWGQSPGRWTPPYARALDAGQLPGPPNDNHARFAATCRARVAGPNRAMRDALVHLLRIDGWRALLVSGYDGSWLTYDRANRGDDLITLGMWRWSCSYGRAGNRIARICGIEVPTYQPLQRGTSAFAGLSFQAREAA</sequence>
<dbReference type="AlphaFoldDB" id="A0A437MC70"/>
<evidence type="ECO:0000313" key="1">
    <source>
        <dbReference type="EMBL" id="RVT95228.1"/>
    </source>
</evidence>
<gene>
    <name evidence="1" type="ORF">EOD42_16720</name>
</gene>